<gene>
    <name evidence="1" type="ORF">IHQ72_33985</name>
</gene>
<dbReference type="Proteomes" id="UP001058098">
    <property type="component" value="Chromosome"/>
</dbReference>
<dbReference type="Gene3D" id="3.40.50.720">
    <property type="entry name" value="NAD(P)-binding Rossmann-like Domain"/>
    <property type="match status" value="1"/>
</dbReference>
<accession>A0ABY5R701</accession>
<evidence type="ECO:0000313" key="2">
    <source>
        <dbReference type="Proteomes" id="UP001058098"/>
    </source>
</evidence>
<dbReference type="EMBL" id="CP062229">
    <property type="protein sequence ID" value="UVC19245.1"/>
    <property type="molecule type" value="Genomic_DNA"/>
</dbReference>
<keyword evidence="2" id="KW-1185">Reference proteome</keyword>
<name>A0ABY5R701_9HYPH</name>
<organism evidence="1 2">
    <name type="scientific">Mesorhizobium onobrychidis</name>
    <dbReference type="NCBI Taxonomy" id="2775404"/>
    <lineage>
        <taxon>Bacteria</taxon>
        <taxon>Pseudomonadati</taxon>
        <taxon>Pseudomonadota</taxon>
        <taxon>Alphaproteobacteria</taxon>
        <taxon>Hyphomicrobiales</taxon>
        <taxon>Phyllobacteriaceae</taxon>
        <taxon>Mesorhizobium</taxon>
    </lineage>
</organism>
<reference evidence="1" key="1">
    <citation type="submission" date="2020-09" db="EMBL/GenBank/DDBJ databases">
        <title>Rhizobia associated with sainfoin plants.</title>
        <authorList>
            <person name="Asharfi S."/>
            <person name="Kuzmanovic N."/>
            <person name="Bunk B."/>
            <person name="Sproeer C."/>
            <person name="Becker M."/>
            <person name="Thuenen T."/>
        </authorList>
    </citation>
    <scope>NUCLEOTIDE SEQUENCE</scope>
    <source>
        <strain evidence="1">OM4</strain>
    </source>
</reference>
<sequence>MDNLTIELSTIAAAAFEAGVEKFMLLGSSCIYPKFAAQPI</sequence>
<evidence type="ECO:0000313" key="1">
    <source>
        <dbReference type="EMBL" id="UVC19245.1"/>
    </source>
</evidence>
<proteinExistence type="predicted"/>
<protein>
    <submittedName>
        <fullName evidence="1">NAD-dependent epimerase/dehydratase family protein</fullName>
    </submittedName>
</protein>